<dbReference type="SUPFAM" id="SSF50978">
    <property type="entry name" value="WD40 repeat-like"/>
    <property type="match status" value="1"/>
</dbReference>
<dbReference type="InterPro" id="IPR036322">
    <property type="entry name" value="WD40_repeat_dom_sf"/>
</dbReference>
<reference evidence="4" key="1">
    <citation type="submission" date="2021-01" db="EMBL/GenBank/DDBJ databases">
        <authorList>
            <person name="Corre E."/>
            <person name="Pelletier E."/>
            <person name="Niang G."/>
            <person name="Scheremetjew M."/>
            <person name="Finn R."/>
            <person name="Kale V."/>
            <person name="Holt S."/>
            <person name="Cochrane G."/>
            <person name="Meng A."/>
            <person name="Brown T."/>
            <person name="Cohen L."/>
        </authorList>
    </citation>
    <scope>NUCLEOTIDE SEQUENCE</scope>
    <source>
        <strain evidence="4">RCC3387</strain>
    </source>
</reference>
<evidence type="ECO:0000313" key="4">
    <source>
        <dbReference type="EMBL" id="CAD9514375.1"/>
    </source>
</evidence>
<organism evidence="4">
    <name type="scientific">Zooxanthella nutricula</name>
    <dbReference type="NCBI Taxonomy" id="1333877"/>
    <lineage>
        <taxon>Eukaryota</taxon>
        <taxon>Sar</taxon>
        <taxon>Alveolata</taxon>
        <taxon>Dinophyceae</taxon>
        <taxon>Peridiniales</taxon>
        <taxon>Peridiniales incertae sedis</taxon>
        <taxon>Zooxanthella</taxon>
    </lineage>
</organism>
<dbReference type="SMART" id="SM00320">
    <property type="entry name" value="WD40"/>
    <property type="match status" value="7"/>
</dbReference>
<gene>
    <name evidence="4" type="ORF">BRAN1462_LOCUS7710</name>
</gene>
<feature type="repeat" description="WD" evidence="3">
    <location>
        <begin position="114"/>
        <end position="146"/>
    </location>
</feature>
<feature type="repeat" description="WD" evidence="3">
    <location>
        <begin position="238"/>
        <end position="272"/>
    </location>
</feature>
<dbReference type="InterPro" id="IPR053299">
    <property type="entry name" value="ASTRA_WD_repeat"/>
</dbReference>
<accession>A0A6V0IYN0</accession>
<keyword evidence="1 3" id="KW-0853">WD repeat</keyword>
<proteinExistence type="predicted"/>
<dbReference type="InterPro" id="IPR001680">
    <property type="entry name" value="WD40_rpt"/>
</dbReference>
<dbReference type="PROSITE" id="PS50082">
    <property type="entry name" value="WD_REPEATS_2"/>
    <property type="match status" value="6"/>
</dbReference>
<dbReference type="InterPro" id="IPR020472">
    <property type="entry name" value="WD40_PAC1"/>
</dbReference>
<evidence type="ECO:0000256" key="1">
    <source>
        <dbReference type="ARBA" id="ARBA00022574"/>
    </source>
</evidence>
<feature type="repeat" description="WD" evidence="3">
    <location>
        <begin position="343"/>
        <end position="376"/>
    </location>
</feature>
<dbReference type="PROSITE" id="PS50294">
    <property type="entry name" value="WD_REPEATS_REGION"/>
    <property type="match status" value="6"/>
</dbReference>
<dbReference type="EMBL" id="HBGW01012147">
    <property type="protein sequence ID" value="CAD9514375.1"/>
    <property type="molecule type" value="Transcribed_RNA"/>
</dbReference>
<feature type="repeat" description="WD" evidence="3">
    <location>
        <begin position="195"/>
        <end position="232"/>
    </location>
</feature>
<evidence type="ECO:0000256" key="3">
    <source>
        <dbReference type="PROSITE-ProRule" id="PRU00221"/>
    </source>
</evidence>
<sequence length="407" mass="44533">MGGGASTKKKAWDRVFHLTSNVEDDIGEKYVQVFPVWTIAITRNQRQLAAATSDNRINLWCMVTQNLLIPLVGHADTIWKLAYSPDDLLLASASSDGTVRLWDVATGMPTMILPRNHANWVVSMAWSPDGSRFATGGSDARILIWDCGEAVASQNRVAELAADAQEAGEYDTYYSELAQEESVRAEHAKQPLVFWQAHEKSINCLDFAPTESKMLVSVGSEGTLAVWDADSGVLDARLMGHIGSITCCAVSPTNEELIATGGEDHTVRLWDLGDVDPGSTAAKTSREKAIGLNLAHFSLKGHEGGVTAVRFIGDGNLLASCSKDCDVRIWLPHLQNPTLFAKFGAHEAWVQDLQWTTDQKMIVTAGSDGMIFVWDVPKKFHLGPLRLEQALKYPERQDGKGMNPAEQ</sequence>
<dbReference type="Pfam" id="PF00400">
    <property type="entry name" value="WD40"/>
    <property type="match status" value="6"/>
</dbReference>
<dbReference type="PRINTS" id="PR00320">
    <property type="entry name" value="GPROTEINBRPT"/>
</dbReference>
<dbReference type="PANTHER" id="PTHR44156">
    <property type="entry name" value="SUPERNUMERARY LIMBS, ISOFORM B-RELATED"/>
    <property type="match status" value="1"/>
</dbReference>
<dbReference type="PROSITE" id="PS00678">
    <property type="entry name" value="WD_REPEATS_1"/>
    <property type="match status" value="3"/>
</dbReference>
<dbReference type="InterPro" id="IPR015943">
    <property type="entry name" value="WD40/YVTN_repeat-like_dom_sf"/>
</dbReference>
<dbReference type="AlphaFoldDB" id="A0A6V0IYN0"/>
<dbReference type="Gene3D" id="2.130.10.10">
    <property type="entry name" value="YVTN repeat-like/Quinoprotein amine dehydrogenase"/>
    <property type="match status" value="3"/>
</dbReference>
<feature type="repeat" description="WD" evidence="3">
    <location>
        <begin position="299"/>
        <end position="330"/>
    </location>
</feature>
<dbReference type="CDD" id="cd00200">
    <property type="entry name" value="WD40"/>
    <property type="match status" value="1"/>
</dbReference>
<dbReference type="InterPro" id="IPR019775">
    <property type="entry name" value="WD40_repeat_CS"/>
</dbReference>
<feature type="repeat" description="WD" evidence="3">
    <location>
        <begin position="71"/>
        <end position="112"/>
    </location>
</feature>
<name>A0A6V0IYN0_9DINO</name>
<protein>
    <submittedName>
        <fullName evidence="4">Uncharacterized protein</fullName>
    </submittedName>
</protein>
<evidence type="ECO:0000256" key="2">
    <source>
        <dbReference type="ARBA" id="ARBA00022737"/>
    </source>
</evidence>
<keyword evidence="2" id="KW-0677">Repeat</keyword>